<dbReference type="SMART" id="SM00698">
    <property type="entry name" value="MORN"/>
    <property type="match status" value="21"/>
</dbReference>
<dbReference type="STRING" id="74557.A0A1V9Y6M6"/>
<name>A0A1V9Y6M6_9STRA</name>
<reference evidence="3 4" key="1">
    <citation type="journal article" date="2014" name="Genome Biol. Evol.">
        <title>The secreted proteins of Achlya hypogyna and Thraustotheca clavata identify the ancestral oomycete secretome and reveal gene acquisitions by horizontal gene transfer.</title>
        <authorList>
            <person name="Misner I."/>
            <person name="Blouin N."/>
            <person name="Leonard G."/>
            <person name="Richards T.A."/>
            <person name="Lane C.E."/>
        </authorList>
    </citation>
    <scope>NUCLEOTIDE SEQUENCE [LARGE SCALE GENOMIC DNA]</scope>
    <source>
        <strain evidence="3 4">ATCC 34112</strain>
    </source>
</reference>
<dbReference type="InterPro" id="IPR003409">
    <property type="entry name" value="MORN"/>
</dbReference>
<proteinExistence type="predicted"/>
<dbReference type="EMBL" id="JNBS01005008">
    <property type="protein sequence ID" value="OQR81382.1"/>
    <property type="molecule type" value="Genomic_DNA"/>
</dbReference>
<comment type="caution">
    <text evidence="3">The sequence shown here is derived from an EMBL/GenBank/DDBJ whole genome shotgun (WGS) entry which is preliminary data.</text>
</comment>
<dbReference type="InterPro" id="IPR018307">
    <property type="entry name" value="ABL9/DENND6_dom"/>
</dbReference>
<feature type="domain" description="AVL9/DENND6" evidence="2">
    <location>
        <begin position="121"/>
        <end position="240"/>
    </location>
</feature>
<gene>
    <name evidence="3" type="ORF">THRCLA_11784</name>
</gene>
<dbReference type="AlphaFoldDB" id="A0A1V9Y6M6"/>
<evidence type="ECO:0000259" key="2">
    <source>
        <dbReference type="Pfam" id="PF09794"/>
    </source>
</evidence>
<keyword evidence="1" id="KW-0677">Repeat</keyword>
<dbReference type="OrthoDB" id="203073at2759"/>
<accession>A0A1V9Y6M6</accession>
<dbReference type="SUPFAM" id="SSF82185">
    <property type="entry name" value="Histone H3 K4-specific methyltransferase SET7/9 N-terminal domain"/>
    <property type="match status" value="6"/>
</dbReference>
<dbReference type="Gene3D" id="2.20.110.10">
    <property type="entry name" value="Histone H3 K4-specific methyltransferase SET7/9 N-terminal domain"/>
    <property type="match status" value="9"/>
</dbReference>
<dbReference type="Pfam" id="PF02493">
    <property type="entry name" value="MORN"/>
    <property type="match status" value="21"/>
</dbReference>
<protein>
    <recommendedName>
        <fullName evidence="2">AVL9/DENND6 domain-containing protein</fullName>
    </recommendedName>
</protein>
<evidence type="ECO:0000313" key="3">
    <source>
        <dbReference type="EMBL" id="OQR81382.1"/>
    </source>
</evidence>
<dbReference type="Proteomes" id="UP000243217">
    <property type="component" value="Unassembled WGS sequence"/>
</dbReference>
<dbReference type="PANTHER" id="PTHR23084:SF263">
    <property type="entry name" value="MORN REPEAT-CONTAINING PROTEIN 1"/>
    <property type="match status" value="1"/>
</dbReference>
<dbReference type="Pfam" id="PF09794">
    <property type="entry name" value="Avl9"/>
    <property type="match status" value="2"/>
</dbReference>
<evidence type="ECO:0000313" key="4">
    <source>
        <dbReference type="Proteomes" id="UP000243217"/>
    </source>
</evidence>
<dbReference type="PANTHER" id="PTHR23084">
    <property type="entry name" value="PHOSPHATIDYLINOSITOL-4-PHOSPHATE 5-KINASE RELATED"/>
    <property type="match status" value="1"/>
</dbReference>
<evidence type="ECO:0000256" key="1">
    <source>
        <dbReference type="ARBA" id="ARBA00022737"/>
    </source>
</evidence>
<sequence>MKEKKAIVALFKGDIHGFIQMKLTALEYFEQKCDEDYTCLIELYDQLSTGNGPGSLWSIGLPVLNLVHTLGNSLLGILRLLMIQGRIVFFSSSEQQVSTNVIAFLSLLPGYGVVDQVQSYRLKKYGFPLKFLGKEHSFVIQPYMTTKELFNSNHGFFIGTSDPLALINKNAMDVLVDLESGVITWTSERGQLASTLGINSMASSNTILTLAQREETMEWVGSENWIRQQITLYLETFVSAIVYPKPRRLSLTNLFGQKTPLEVEHGTEWLEIWYTTYNYKEWSKAHSLSSFHAVLIDPPPESGHAIYTYANGDIYDGNFFHGKRHGHGRYTVYGTGYIYDGEWNMDARHGNGTLTTTHGTYSGSWSNNERSGNGEFKWETQKLKYNGYWKSNVYHGLGVLIDERIGFTYEGEFVNGHPHGVGKIVYTRGEKKQFSGEWFDGLFHGIGNLKYSNGEVYSGGFIKGQRHGQGTLITDDEEYDGEWQNDKRHGFGSLYSIKSKETKEGTWKCNKMAQGKSNTWSILYANGDKFNGEIQQGRPWGNGTCRYANGSVYTGEWVDGLRQGRGLFVDNDGTTFDGEWRNSQPCKESIYVEIPLTDPTKRTSDKNTIVYDNGDIYVGEMRQGKRHGRGKYTSKNSKHSYEGEWDMDLRHGQGTMTSGSHDFIYDGAWVQNTRTGFGTCVISGVESYSGQWYNNAFHGHGKYSEADGSVYEGEFLCGKKHGVGRWTSANGVVYQGEFADGEKHGVGTITYSDGSTYTGEFQHNQRHGEGTFTSSSEVFTGTWFKDQQHGHGSLTDTQNGTVKEGMWQYDYPLDGEWMIKFATKSVYTGACVKMRPHGEGVCKYANGDVYSGNWVHGVRSGWGICVFANGDVFEGEWTKNHVSLLGKGTLTMANGTIHAYEGERT</sequence>
<keyword evidence="4" id="KW-1185">Reference proteome</keyword>
<organism evidence="3 4">
    <name type="scientific">Thraustotheca clavata</name>
    <dbReference type="NCBI Taxonomy" id="74557"/>
    <lineage>
        <taxon>Eukaryota</taxon>
        <taxon>Sar</taxon>
        <taxon>Stramenopiles</taxon>
        <taxon>Oomycota</taxon>
        <taxon>Saprolegniomycetes</taxon>
        <taxon>Saprolegniales</taxon>
        <taxon>Achlyaceae</taxon>
        <taxon>Thraustotheca</taxon>
    </lineage>
</organism>
<feature type="domain" description="AVL9/DENND6" evidence="2">
    <location>
        <begin position="5"/>
        <end position="110"/>
    </location>
</feature>